<sequence length="211" mass="24204">MDLTSETSEIDLKSRVYKRRWSEKNDSKYDTSSTTEPYKRRRYVEALDLTMDTIYCTGCPQALGEGDEDENAVYTLDGCGCMFCGDCIPCMYNNSDGNGAPKKLFKVTGVFCSREDHLTTEAQAAYRTWGLECAICSKSLADLYGTEKPRLDCGHWFCNDCIQEHIKWEKEQQYNQLRCPICRQAMMKGVPVIFLRAIPRTIRMNLDNNET</sequence>
<evidence type="ECO:0000259" key="5">
    <source>
        <dbReference type="PROSITE" id="PS50089"/>
    </source>
</evidence>
<name>A0A4Z1E4A5_9HELO</name>
<dbReference type="InterPro" id="IPR027370">
    <property type="entry name" value="Znf-RING_euk"/>
</dbReference>
<dbReference type="EMBL" id="PQXH01000382">
    <property type="protein sequence ID" value="TGO06935.1"/>
    <property type="molecule type" value="Genomic_DNA"/>
</dbReference>
<feature type="domain" description="RING-type" evidence="5">
    <location>
        <begin position="133"/>
        <end position="183"/>
    </location>
</feature>
<dbReference type="InterPro" id="IPR017907">
    <property type="entry name" value="Znf_RING_CS"/>
</dbReference>
<dbReference type="SUPFAM" id="SSF57850">
    <property type="entry name" value="RING/U-box"/>
    <property type="match status" value="1"/>
</dbReference>
<dbReference type="Proteomes" id="UP000297777">
    <property type="component" value="Unassembled WGS sequence"/>
</dbReference>
<keyword evidence="7" id="KW-1185">Reference proteome</keyword>
<keyword evidence="1" id="KW-0479">Metal-binding</keyword>
<evidence type="ECO:0000256" key="3">
    <source>
        <dbReference type="ARBA" id="ARBA00022833"/>
    </source>
</evidence>
<dbReference type="PANTHER" id="PTHR23041">
    <property type="entry name" value="RING FINGER DOMAIN-CONTAINING"/>
    <property type="match status" value="1"/>
</dbReference>
<dbReference type="SMART" id="SM00184">
    <property type="entry name" value="RING"/>
    <property type="match status" value="2"/>
</dbReference>
<dbReference type="GO" id="GO:0008270">
    <property type="term" value="F:zinc ion binding"/>
    <property type="evidence" value="ECO:0007669"/>
    <property type="project" value="UniProtKB-KW"/>
</dbReference>
<evidence type="ECO:0000256" key="1">
    <source>
        <dbReference type="ARBA" id="ARBA00022723"/>
    </source>
</evidence>
<proteinExistence type="predicted"/>
<dbReference type="OrthoDB" id="3454812at2759"/>
<evidence type="ECO:0000313" key="6">
    <source>
        <dbReference type="EMBL" id="TGO06935.1"/>
    </source>
</evidence>
<dbReference type="AlphaFoldDB" id="A0A4Z1E4A5"/>
<dbReference type="PROSITE" id="PS00518">
    <property type="entry name" value="ZF_RING_1"/>
    <property type="match status" value="1"/>
</dbReference>
<comment type="caution">
    <text evidence="6">The sequence shown here is derived from an EMBL/GenBank/DDBJ whole genome shotgun (WGS) entry which is preliminary data.</text>
</comment>
<dbReference type="Pfam" id="PF13445">
    <property type="entry name" value="zf-RING_UBOX"/>
    <property type="match status" value="1"/>
</dbReference>
<dbReference type="PANTHER" id="PTHR23041:SF78">
    <property type="entry name" value="E3 UBIQUITIN-PROTEIN LIGASE RNF4"/>
    <property type="match status" value="1"/>
</dbReference>
<evidence type="ECO:0000256" key="2">
    <source>
        <dbReference type="ARBA" id="ARBA00022771"/>
    </source>
</evidence>
<gene>
    <name evidence="6" type="ORF">BTUL_0384g00020</name>
</gene>
<dbReference type="InterPro" id="IPR013083">
    <property type="entry name" value="Znf_RING/FYVE/PHD"/>
</dbReference>
<protein>
    <recommendedName>
        <fullName evidence="5">RING-type domain-containing protein</fullName>
    </recommendedName>
</protein>
<evidence type="ECO:0000313" key="7">
    <source>
        <dbReference type="Proteomes" id="UP000297777"/>
    </source>
</evidence>
<dbReference type="InterPro" id="IPR001841">
    <property type="entry name" value="Znf_RING"/>
</dbReference>
<dbReference type="Gene3D" id="3.30.40.10">
    <property type="entry name" value="Zinc/RING finger domain, C3HC4 (zinc finger)"/>
    <property type="match status" value="1"/>
</dbReference>
<dbReference type="InterPro" id="IPR047134">
    <property type="entry name" value="RNF4"/>
</dbReference>
<reference evidence="6 7" key="1">
    <citation type="submission" date="2017-12" db="EMBL/GenBank/DDBJ databases">
        <title>Comparative genomics of Botrytis spp.</title>
        <authorList>
            <person name="Valero-Jimenez C.A."/>
            <person name="Tapia P."/>
            <person name="Veloso J."/>
            <person name="Silva-Moreno E."/>
            <person name="Staats M."/>
            <person name="Valdes J.H."/>
            <person name="Van Kan J.A.L."/>
        </authorList>
    </citation>
    <scope>NUCLEOTIDE SEQUENCE [LARGE SCALE GENOMIC DNA]</scope>
    <source>
        <strain evidence="6 7">Bt9001</strain>
    </source>
</reference>
<evidence type="ECO:0000256" key="4">
    <source>
        <dbReference type="PROSITE-ProRule" id="PRU00175"/>
    </source>
</evidence>
<organism evidence="6 7">
    <name type="scientific">Botrytis tulipae</name>
    <dbReference type="NCBI Taxonomy" id="87230"/>
    <lineage>
        <taxon>Eukaryota</taxon>
        <taxon>Fungi</taxon>
        <taxon>Dikarya</taxon>
        <taxon>Ascomycota</taxon>
        <taxon>Pezizomycotina</taxon>
        <taxon>Leotiomycetes</taxon>
        <taxon>Helotiales</taxon>
        <taxon>Sclerotiniaceae</taxon>
        <taxon>Botrytis</taxon>
    </lineage>
</organism>
<keyword evidence="2 4" id="KW-0863">Zinc-finger</keyword>
<dbReference type="PROSITE" id="PS50089">
    <property type="entry name" value="ZF_RING_2"/>
    <property type="match status" value="1"/>
</dbReference>
<keyword evidence="3" id="KW-0862">Zinc</keyword>
<accession>A0A4Z1E4A5</accession>